<feature type="domain" description="Cold-shock" evidence="3">
    <location>
        <begin position="123"/>
        <end position="187"/>
    </location>
</feature>
<evidence type="ECO:0000313" key="5">
    <source>
        <dbReference type="Proteomes" id="UP000316887"/>
    </source>
</evidence>
<evidence type="ECO:0000313" key="4">
    <source>
        <dbReference type="EMBL" id="TQL17340.1"/>
    </source>
</evidence>
<dbReference type="InterPro" id="IPR011129">
    <property type="entry name" value="CSD"/>
</dbReference>
<dbReference type="OrthoDB" id="9791685at2"/>
<dbReference type="CDD" id="cd04458">
    <property type="entry name" value="CSP_CDS"/>
    <property type="match status" value="2"/>
</dbReference>
<dbReference type="GO" id="GO:0031054">
    <property type="term" value="P:pre-miRNA processing"/>
    <property type="evidence" value="ECO:0007669"/>
    <property type="project" value="TreeGrafter"/>
</dbReference>
<dbReference type="Pfam" id="PF00313">
    <property type="entry name" value="CSD"/>
    <property type="match status" value="2"/>
</dbReference>
<dbReference type="AlphaFoldDB" id="A0A542W179"/>
<protein>
    <submittedName>
        <fullName evidence="4">Putative cold-shock DNA-binding protein</fullName>
    </submittedName>
</protein>
<evidence type="ECO:0000256" key="1">
    <source>
        <dbReference type="ARBA" id="ARBA00004496"/>
    </source>
</evidence>
<dbReference type="InterPro" id="IPR012340">
    <property type="entry name" value="NA-bd_OB-fold"/>
</dbReference>
<evidence type="ECO:0000256" key="2">
    <source>
        <dbReference type="ARBA" id="ARBA00022490"/>
    </source>
</evidence>
<organism evidence="4 5">
    <name type="scientific">Zymomonas mobilis</name>
    <dbReference type="NCBI Taxonomy" id="542"/>
    <lineage>
        <taxon>Bacteria</taxon>
        <taxon>Pseudomonadati</taxon>
        <taxon>Pseudomonadota</taxon>
        <taxon>Alphaproteobacteria</taxon>
        <taxon>Sphingomonadales</taxon>
        <taxon>Zymomonadaceae</taxon>
        <taxon>Zymomonas</taxon>
    </lineage>
</organism>
<comment type="caution">
    <text evidence="4">The sequence shown here is derived from an EMBL/GenBank/DDBJ whole genome shotgun (WGS) entry which is preliminary data.</text>
</comment>
<comment type="subcellular location">
    <subcellularLocation>
        <location evidence="1">Cytoplasm</location>
    </subcellularLocation>
</comment>
<dbReference type="InterPro" id="IPR002059">
    <property type="entry name" value="CSP_DNA-bd"/>
</dbReference>
<dbReference type="SMART" id="SM00357">
    <property type="entry name" value="CSP"/>
    <property type="match status" value="2"/>
</dbReference>
<gene>
    <name evidence="4" type="ORF">FBY58_0914</name>
</gene>
<keyword evidence="4" id="KW-0238">DNA-binding</keyword>
<dbReference type="GO" id="GO:0003677">
    <property type="term" value="F:DNA binding"/>
    <property type="evidence" value="ECO:0007669"/>
    <property type="project" value="UniProtKB-KW"/>
</dbReference>
<proteinExistence type="predicted"/>
<feature type="domain" description="Cold-shock" evidence="3">
    <location>
        <begin position="29"/>
        <end position="93"/>
    </location>
</feature>
<accession>A0A542W179</accession>
<keyword evidence="2" id="KW-0963">Cytoplasm</keyword>
<dbReference type="PRINTS" id="PR00050">
    <property type="entry name" value="COLDSHOCK"/>
</dbReference>
<name>A0A542W179_ZYMMB</name>
<dbReference type="GO" id="GO:0003729">
    <property type="term" value="F:mRNA binding"/>
    <property type="evidence" value="ECO:0007669"/>
    <property type="project" value="TreeGrafter"/>
</dbReference>
<dbReference type="EMBL" id="VFOF01000001">
    <property type="protein sequence ID" value="TQL17340.1"/>
    <property type="molecule type" value="Genomic_DNA"/>
</dbReference>
<dbReference type="SUPFAM" id="SSF50249">
    <property type="entry name" value="Nucleic acid-binding proteins"/>
    <property type="match status" value="2"/>
</dbReference>
<evidence type="ECO:0000259" key="3">
    <source>
        <dbReference type="SMART" id="SM00357"/>
    </source>
</evidence>
<dbReference type="InterPro" id="IPR051373">
    <property type="entry name" value="Lin-28_RNA-binding"/>
</dbReference>
<dbReference type="GO" id="GO:0005829">
    <property type="term" value="C:cytosol"/>
    <property type="evidence" value="ECO:0007669"/>
    <property type="project" value="UniProtKB-ARBA"/>
</dbReference>
<sequence>MPNIQRISTIEKQIDMPVFNQNPEDVFITGYVKWFDIAKGFGFLIGSKGEGDILLHFSVLEEYGKRFLPEGTWVKCLAKKSRQGLKAHKILSFEKNKEIKPNSKPVEEAVPTPPENDGEVFEQVTIKWFNRTKGYGFLTRMTDEQDISVHAETFHTAGIKKFEAGKQLYACLKEGEKGLSAHLLREDIVIK</sequence>
<dbReference type="PANTHER" id="PTHR46109">
    <property type="entry name" value="PROTEIN LIN-28"/>
    <property type="match status" value="1"/>
</dbReference>
<dbReference type="Gene3D" id="2.40.50.140">
    <property type="entry name" value="Nucleic acid-binding proteins"/>
    <property type="match status" value="2"/>
</dbReference>
<dbReference type="Proteomes" id="UP000316887">
    <property type="component" value="Unassembled WGS sequence"/>
</dbReference>
<dbReference type="PANTHER" id="PTHR46109:SF1">
    <property type="entry name" value="PROTEIN LIN-28 HOMOLOG"/>
    <property type="match status" value="1"/>
</dbReference>
<reference evidence="4 5" key="1">
    <citation type="submission" date="2019-06" db="EMBL/GenBank/DDBJ databases">
        <title>Genome sequencing of Zymomonas mobilis strains for genetic engineering and biofuel applications.</title>
        <authorList>
            <person name="Teravest M."/>
        </authorList>
    </citation>
    <scope>NUCLEOTIDE SEQUENCE [LARGE SCALE GENOMIC DNA]</scope>
    <source>
        <strain evidence="4 5">AN0101</strain>
    </source>
</reference>